<evidence type="ECO:0000256" key="3">
    <source>
        <dbReference type="ARBA" id="ARBA00023170"/>
    </source>
</evidence>
<protein>
    <submittedName>
        <fullName evidence="4">Leucine-rich repeat receptor-like protein kinase</fullName>
    </submittedName>
</protein>
<keyword evidence="5" id="KW-1185">Reference proteome</keyword>
<dbReference type="Proteomes" id="UP000237347">
    <property type="component" value="Unassembled WGS sequence"/>
</dbReference>
<dbReference type="AlphaFoldDB" id="A0AAW0L5F4"/>
<dbReference type="InterPro" id="IPR032675">
    <property type="entry name" value="LRR_dom_sf"/>
</dbReference>
<evidence type="ECO:0000313" key="4">
    <source>
        <dbReference type="EMBL" id="KAK7846789.1"/>
    </source>
</evidence>
<keyword evidence="2" id="KW-0732">Signal</keyword>
<sequence>MLDLSENSLIGKIPPQLGDMRRLETLNLSRNDLSGSIPYTFSEMSEMSSLISVDISYNRSEGPLPNYKAFCKAPFGALTNNCGLKACLSSITWSKNYGEKRQNKVMIFFIVDRPKTY</sequence>
<dbReference type="EMBL" id="PKMF04000150">
    <property type="protein sequence ID" value="KAK7846789.1"/>
    <property type="molecule type" value="Genomic_DNA"/>
</dbReference>
<name>A0AAW0L5F4_QUESU</name>
<dbReference type="SUPFAM" id="SSF52058">
    <property type="entry name" value="L domain-like"/>
    <property type="match status" value="1"/>
</dbReference>
<dbReference type="Pfam" id="PF00560">
    <property type="entry name" value="LRR_1"/>
    <property type="match status" value="2"/>
</dbReference>
<dbReference type="Gene3D" id="3.80.10.10">
    <property type="entry name" value="Ribonuclease Inhibitor"/>
    <property type="match status" value="1"/>
</dbReference>
<dbReference type="PANTHER" id="PTHR48053">
    <property type="entry name" value="LEUCINE RICH REPEAT FAMILY PROTEIN, EXPRESSED"/>
    <property type="match status" value="1"/>
</dbReference>
<reference evidence="4 5" key="1">
    <citation type="journal article" date="2018" name="Sci. Data">
        <title>The draft genome sequence of cork oak.</title>
        <authorList>
            <person name="Ramos A.M."/>
            <person name="Usie A."/>
            <person name="Barbosa P."/>
            <person name="Barros P.M."/>
            <person name="Capote T."/>
            <person name="Chaves I."/>
            <person name="Simoes F."/>
            <person name="Abreu I."/>
            <person name="Carrasquinho I."/>
            <person name="Faro C."/>
            <person name="Guimaraes J.B."/>
            <person name="Mendonca D."/>
            <person name="Nobrega F."/>
            <person name="Rodrigues L."/>
            <person name="Saibo N.J.M."/>
            <person name="Varela M.C."/>
            <person name="Egas C."/>
            <person name="Matos J."/>
            <person name="Miguel C.M."/>
            <person name="Oliveira M.M."/>
            <person name="Ricardo C.P."/>
            <person name="Goncalves S."/>
        </authorList>
    </citation>
    <scope>NUCLEOTIDE SEQUENCE [LARGE SCALE GENOMIC DNA]</scope>
    <source>
        <strain evidence="5">cv. HL8</strain>
    </source>
</reference>
<dbReference type="GO" id="GO:0016301">
    <property type="term" value="F:kinase activity"/>
    <property type="evidence" value="ECO:0007669"/>
    <property type="project" value="UniProtKB-KW"/>
</dbReference>
<evidence type="ECO:0000256" key="1">
    <source>
        <dbReference type="ARBA" id="ARBA00004479"/>
    </source>
</evidence>
<comment type="subcellular location">
    <subcellularLocation>
        <location evidence="1">Membrane</location>
        <topology evidence="1">Single-pass type I membrane protein</topology>
    </subcellularLocation>
</comment>
<dbReference type="InterPro" id="IPR051716">
    <property type="entry name" value="Plant_RL_S/T_kinase"/>
</dbReference>
<gene>
    <name evidence="4" type="ORF">CFP56_007478</name>
</gene>
<dbReference type="InterPro" id="IPR001611">
    <property type="entry name" value="Leu-rich_rpt"/>
</dbReference>
<dbReference type="PANTHER" id="PTHR48053:SF168">
    <property type="entry name" value="LRR RECEPTOR-LIKE KINASE FAMILY PROTEIN"/>
    <property type="match status" value="1"/>
</dbReference>
<evidence type="ECO:0000313" key="5">
    <source>
        <dbReference type="Proteomes" id="UP000237347"/>
    </source>
</evidence>
<dbReference type="GO" id="GO:0016020">
    <property type="term" value="C:membrane"/>
    <property type="evidence" value="ECO:0007669"/>
    <property type="project" value="UniProtKB-SubCell"/>
</dbReference>
<accession>A0AAW0L5F4</accession>
<evidence type="ECO:0000256" key="2">
    <source>
        <dbReference type="ARBA" id="ARBA00022729"/>
    </source>
</evidence>
<comment type="caution">
    <text evidence="4">The sequence shown here is derived from an EMBL/GenBank/DDBJ whole genome shotgun (WGS) entry which is preliminary data.</text>
</comment>
<organism evidence="4 5">
    <name type="scientific">Quercus suber</name>
    <name type="common">Cork oak</name>
    <dbReference type="NCBI Taxonomy" id="58331"/>
    <lineage>
        <taxon>Eukaryota</taxon>
        <taxon>Viridiplantae</taxon>
        <taxon>Streptophyta</taxon>
        <taxon>Embryophyta</taxon>
        <taxon>Tracheophyta</taxon>
        <taxon>Spermatophyta</taxon>
        <taxon>Magnoliopsida</taxon>
        <taxon>eudicotyledons</taxon>
        <taxon>Gunneridae</taxon>
        <taxon>Pentapetalae</taxon>
        <taxon>rosids</taxon>
        <taxon>fabids</taxon>
        <taxon>Fagales</taxon>
        <taxon>Fagaceae</taxon>
        <taxon>Quercus</taxon>
    </lineage>
</organism>
<proteinExistence type="predicted"/>
<keyword evidence="3" id="KW-0675">Receptor</keyword>